<evidence type="ECO:0000256" key="5">
    <source>
        <dbReference type="ARBA" id="ARBA00022984"/>
    </source>
</evidence>
<evidence type="ECO:0000256" key="6">
    <source>
        <dbReference type="ARBA" id="ARBA00023316"/>
    </source>
</evidence>
<feature type="chain" id="PRO_5047347380" evidence="10">
    <location>
        <begin position="25"/>
        <end position="384"/>
    </location>
</feature>
<keyword evidence="6" id="KW-0961">Cell wall biogenesis/degradation</keyword>
<protein>
    <submittedName>
        <fullName evidence="12">D-alanyl-D-alanine carboxypeptidase</fullName>
    </submittedName>
</protein>
<name>A0ABX1RAV5_9PSEU</name>
<reference evidence="12 13" key="1">
    <citation type="submission" date="2020-04" db="EMBL/GenBank/DDBJ databases">
        <authorList>
            <person name="Klaysubun C."/>
            <person name="Duangmal K."/>
            <person name="Lipun K."/>
        </authorList>
    </citation>
    <scope>NUCLEOTIDE SEQUENCE [LARGE SCALE GENOMIC DNA]</scope>
    <source>
        <strain evidence="12 13">JCM 11839</strain>
    </source>
</reference>
<dbReference type="Pfam" id="PF00768">
    <property type="entry name" value="Peptidase_S11"/>
    <property type="match status" value="1"/>
</dbReference>
<dbReference type="InterPro" id="IPR012338">
    <property type="entry name" value="Beta-lactam/transpept-like"/>
</dbReference>
<evidence type="ECO:0000313" key="13">
    <source>
        <dbReference type="Proteomes" id="UP001296706"/>
    </source>
</evidence>
<feature type="region of interest" description="Disordered" evidence="8">
    <location>
        <begin position="21"/>
        <end position="50"/>
    </location>
</feature>
<proteinExistence type="inferred from homology"/>
<accession>A0ABX1RAV5</accession>
<evidence type="ECO:0000256" key="1">
    <source>
        <dbReference type="ARBA" id="ARBA00007164"/>
    </source>
</evidence>
<evidence type="ECO:0000259" key="11">
    <source>
        <dbReference type="Pfam" id="PF00768"/>
    </source>
</evidence>
<dbReference type="InterPro" id="IPR001967">
    <property type="entry name" value="Peptidase_S11_N"/>
</dbReference>
<dbReference type="Proteomes" id="UP001296706">
    <property type="component" value="Unassembled WGS sequence"/>
</dbReference>
<dbReference type="InterPro" id="IPR018044">
    <property type="entry name" value="Peptidase_S11"/>
</dbReference>
<keyword evidence="9" id="KW-0812">Transmembrane</keyword>
<dbReference type="PANTHER" id="PTHR21581:SF33">
    <property type="entry name" value="D-ALANYL-D-ALANINE CARBOXYPEPTIDASE DACB"/>
    <property type="match status" value="1"/>
</dbReference>
<keyword evidence="12" id="KW-0645">Protease</keyword>
<keyword evidence="13" id="KW-1185">Reference proteome</keyword>
<keyword evidence="9" id="KW-0472">Membrane</keyword>
<dbReference type="EMBL" id="JAAXKY010000019">
    <property type="protein sequence ID" value="NMH77152.1"/>
    <property type="molecule type" value="Genomic_DNA"/>
</dbReference>
<evidence type="ECO:0000256" key="2">
    <source>
        <dbReference type="ARBA" id="ARBA00022729"/>
    </source>
</evidence>
<evidence type="ECO:0000256" key="10">
    <source>
        <dbReference type="SAM" id="SignalP"/>
    </source>
</evidence>
<keyword evidence="3" id="KW-0378">Hydrolase</keyword>
<keyword evidence="2 10" id="KW-0732">Signal</keyword>
<feature type="region of interest" description="Disordered" evidence="8">
    <location>
        <begin position="331"/>
        <end position="355"/>
    </location>
</feature>
<feature type="signal peptide" evidence="10">
    <location>
        <begin position="1"/>
        <end position="24"/>
    </location>
</feature>
<keyword evidence="9" id="KW-1133">Transmembrane helix</keyword>
<dbReference type="SUPFAM" id="SSF56601">
    <property type="entry name" value="beta-lactamase/transpeptidase-like"/>
    <property type="match status" value="1"/>
</dbReference>
<evidence type="ECO:0000256" key="9">
    <source>
        <dbReference type="SAM" id="Phobius"/>
    </source>
</evidence>
<dbReference type="PANTHER" id="PTHR21581">
    <property type="entry name" value="D-ALANYL-D-ALANINE CARBOXYPEPTIDASE"/>
    <property type="match status" value="1"/>
</dbReference>
<evidence type="ECO:0000256" key="3">
    <source>
        <dbReference type="ARBA" id="ARBA00022801"/>
    </source>
</evidence>
<evidence type="ECO:0000256" key="4">
    <source>
        <dbReference type="ARBA" id="ARBA00022960"/>
    </source>
</evidence>
<gene>
    <name evidence="12" type="ORF">HF577_08605</name>
</gene>
<evidence type="ECO:0000313" key="12">
    <source>
        <dbReference type="EMBL" id="NMH77152.1"/>
    </source>
</evidence>
<dbReference type="PRINTS" id="PR00725">
    <property type="entry name" value="DADACBPTASE1"/>
</dbReference>
<sequence length="384" mass="38905">MRFLGVIAVVAALAAPITSGPSVGCPGQQVPPPPPAPTEVVGPAPEPLPWPAEPVGGPQLGGCGEIGTDGAPQVGAASWVVADLDSGAVLAARAPHARHRPASTLKVLTALVALRNLDPDAVVGATTEDMQIEGSKAGIGAGGRYTVRQLVAGLLLNSGNDTAQALSRAVGGDPVMLARMTAVAREVGALDTLPATPSGLDGPGIASSAYDLAVLFRVAMRDPLFAGTLTTPSVPFPGYGDRPGFALSNTSRLLARYPGSLGEKTGFTDAARHTLVGAAQHGGRRLVVALMRGEQHPEPMWRQAAALLDWGFAQPMDRTPVGTLVDRAPVVAPTATSDPPPPAVASSEPVPPSTQPELPLLPIGIAVVVGATVAVVAVGRRSRS</sequence>
<feature type="compositionally biased region" description="Pro residues" evidence="8">
    <location>
        <begin position="338"/>
        <end position="354"/>
    </location>
</feature>
<comment type="similarity">
    <text evidence="1 7">Belongs to the peptidase S11 family.</text>
</comment>
<organism evidence="12 13">
    <name type="scientific">Pseudonocardia xinjiangensis</name>
    <dbReference type="NCBI Taxonomy" id="75289"/>
    <lineage>
        <taxon>Bacteria</taxon>
        <taxon>Bacillati</taxon>
        <taxon>Actinomycetota</taxon>
        <taxon>Actinomycetes</taxon>
        <taxon>Pseudonocardiales</taxon>
        <taxon>Pseudonocardiaceae</taxon>
        <taxon>Pseudonocardia</taxon>
    </lineage>
</organism>
<dbReference type="Gene3D" id="3.40.710.10">
    <property type="entry name" value="DD-peptidase/beta-lactamase superfamily"/>
    <property type="match status" value="1"/>
</dbReference>
<keyword evidence="5" id="KW-0573">Peptidoglycan synthesis</keyword>
<feature type="domain" description="Peptidase S11 D-alanyl-D-alanine carboxypeptidase A N-terminal" evidence="11">
    <location>
        <begin position="70"/>
        <end position="292"/>
    </location>
</feature>
<dbReference type="GO" id="GO:0004180">
    <property type="term" value="F:carboxypeptidase activity"/>
    <property type="evidence" value="ECO:0007669"/>
    <property type="project" value="UniProtKB-KW"/>
</dbReference>
<keyword evidence="12" id="KW-0121">Carboxypeptidase</keyword>
<evidence type="ECO:0000256" key="7">
    <source>
        <dbReference type="RuleBase" id="RU004016"/>
    </source>
</evidence>
<comment type="caution">
    <text evidence="12">The sequence shown here is derived from an EMBL/GenBank/DDBJ whole genome shotgun (WGS) entry which is preliminary data.</text>
</comment>
<feature type="transmembrane region" description="Helical" evidence="9">
    <location>
        <begin position="360"/>
        <end position="379"/>
    </location>
</feature>
<keyword evidence="4" id="KW-0133">Cell shape</keyword>
<dbReference type="RefSeq" id="WP_169395224.1">
    <property type="nucleotide sequence ID" value="NZ_BAAAJH010000028.1"/>
</dbReference>
<evidence type="ECO:0000256" key="8">
    <source>
        <dbReference type="SAM" id="MobiDB-lite"/>
    </source>
</evidence>